<evidence type="ECO:0000313" key="13">
    <source>
        <dbReference type="EMBL" id="MCI0184291.1"/>
    </source>
</evidence>
<dbReference type="InterPro" id="IPR045865">
    <property type="entry name" value="ACT-like_dom_sf"/>
</dbReference>
<evidence type="ECO:0000256" key="4">
    <source>
        <dbReference type="ARBA" id="ARBA00016891"/>
    </source>
</evidence>
<dbReference type="InterPro" id="IPR003099">
    <property type="entry name" value="Prephen_DH"/>
</dbReference>
<evidence type="ECO:0000259" key="11">
    <source>
        <dbReference type="PROSITE" id="PS51176"/>
    </source>
</evidence>
<dbReference type="PROSITE" id="PS51176">
    <property type="entry name" value="PDH_ADH"/>
    <property type="match status" value="1"/>
</dbReference>
<dbReference type="SUPFAM" id="SSF48179">
    <property type="entry name" value="6-phosphogluconate dehydrogenase C-terminal domain-like"/>
    <property type="match status" value="1"/>
</dbReference>
<dbReference type="InterPro" id="IPR008927">
    <property type="entry name" value="6-PGluconate_DH-like_C_sf"/>
</dbReference>
<evidence type="ECO:0000313" key="14">
    <source>
        <dbReference type="Proteomes" id="UP001139263"/>
    </source>
</evidence>
<dbReference type="Gene3D" id="3.30.70.260">
    <property type="match status" value="1"/>
</dbReference>
<dbReference type="InterPro" id="IPR036291">
    <property type="entry name" value="NAD(P)-bd_dom_sf"/>
</dbReference>
<feature type="domain" description="Prephenate/arogenate dehydrogenase" evidence="11">
    <location>
        <begin position="9"/>
        <end position="299"/>
    </location>
</feature>
<keyword evidence="5" id="KW-0827">Tyrosine biosynthesis</keyword>
<evidence type="ECO:0000256" key="6">
    <source>
        <dbReference type="ARBA" id="ARBA00022605"/>
    </source>
</evidence>
<comment type="catalytic activity">
    <reaction evidence="10">
        <text>prephenate + NAD(+) = 3-(4-hydroxyphenyl)pyruvate + CO2 + NADH</text>
        <dbReference type="Rhea" id="RHEA:13869"/>
        <dbReference type="ChEBI" id="CHEBI:16526"/>
        <dbReference type="ChEBI" id="CHEBI:29934"/>
        <dbReference type="ChEBI" id="CHEBI:36242"/>
        <dbReference type="ChEBI" id="CHEBI:57540"/>
        <dbReference type="ChEBI" id="CHEBI:57945"/>
        <dbReference type="EC" id="1.3.1.12"/>
    </reaction>
</comment>
<keyword evidence="6" id="KW-0028">Amino-acid biosynthesis</keyword>
<dbReference type="Proteomes" id="UP001139263">
    <property type="component" value="Unassembled WGS sequence"/>
</dbReference>
<dbReference type="InterPro" id="IPR050812">
    <property type="entry name" value="Preph/Arog_dehydrog"/>
</dbReference>
<gene>
    <name evidence="13" type="ORF">MM817_02586</name>
</gene>
<evidence type="ECO:0000256" key="2">
    <source>
        <dbReference type="ARBA" id="ARBA00007964"/>
    </source>
</evidence>
<feature type="domain" description="ACT" evidence="12">
    <location>
        <begin position="304"/>
        <end position="374"/>
    </location>
</feature>
<name>A0A9X1V9K0_9BACL</name>
<dbReference type="Pfam" id="PF20463">
    <property type="entry name" value="PDH_C"/>
    <property type="match status" value="1"/>
</dbReference>
<keyword evidence="8" id="KW-0520">NAD</keyword>
<dbReference type="RefSeq" id="WP_241715821.1">
    <property type="nucleotide sequence ID" value="NZ_JALBUF010000011.1"/>
</dbReference>
<evidence type="ECO:0000256" key="10">
    <source>
        <dbReference type="ARBA" id="ARBA00049260"/>
    </source>
</evidence>
<dbReference type="FunFam" id="3.40.50.720:FF:000208">
    <property type="entry name" value="Prephenate dehydrogenase"/>
    <property type="match status" value="1"/>
</dbReference>
<dbReference type="EMBL" id="JALBUF010000011">
    <property type="protein sequence ID" value="MCI0184291.1"/>
    <property type="molecule type" value="Genomic_DNA"/>
</dbReference>
<evidence type="ECO:0000256" key="8">
    <source>
        <dbReference type="ARBA" id="ARBA00023027"/>
    </source>
</evidence>
<dbReference type="InterPro" id="IPR046826">
    <property type="entry name" value="PDH_N"/>
</dbReference>
<dbReference type="Gene3D" id="3.40.50.720">
    <property type="entry name" value="NAD(P)-binding Rossmann-like Domain"/>
    <property type="match status" value="1"/>
</dbReference>
<keyword evidence="14" id="KW-1185">Reference proteome</keyword>
<evidence type="ECO:0000256" key="3">
    <source>
        <dbReference type="ARBA" id="ARBA00012068"/>
    </source>
</evidence>
<organism evidence="13 14">
    <name type="scientific">Sulfoacidibacillus ferrooxidans</name>
    <dbReference type="NCBI Taxonomy" id="2005001"/>
    <lineage>
        <taxon>Bacteria</taxon>
        <taxon>Bacillati</taxon>
        <taxon>Bacillota</taxon>
        <taxon>Bacilli</taxon>
        <taxon>Bacillales</taxon>
        <taxon>Alicyclobacillaceae</taxon>
        <taxon>Sulfoacidibacillus</taxon>
    </lineage>
</organism>
<reference evidence="13" key="1">
    <citation type="submission" date="2022-03" db="EMBL/GenBank/DDBJ databases">
        <title>Draft Genome Sequence of Firmicute Strain S0AB, a Heterotrophic Iron/Sulfur-Oxidizing Extreme Acidophile.</title>
        <authorList>
            <person name="Vergara E."/>
            <person name="Pakostova E."/>
            <person name="Johnson D.B."/>
            <person name="Holmes D.S."/>
        </authorList>
    </citation>
    <scope>NUCLEOTIDE SEQUENCE</scope>
    <source>
        <strain evidence="13">S0AB</strain>
    </source>
</reference>
<keyword evidence="9" id="KW-0057">Aromatic amino acid biosynthesis</keyword>
<dbReference type="PANTHER" id="PTHR21363:SF0">
    <property type="entry name" value="PREPHENATE DEHYDROGENASE [NADP(+)]"/>
    <property type="match status" value="1"/>
</dbReference>
<comment type="similarity">
    <text evidence="2">Belongs to the prephenate/arogenate dehydrogenase family.</text>
</comment>
<dbReference type="Pfam" id="PF02153">
    <property type="entry name" value="PDH_N"/>
    <property type="match status" value="1"/>
</dbReference>
<dbReference type="EC" id="1.3.1.12" evidence="3"/>
<dbReference type="GO" id="GO:0006571">
    <property type="term" value="P:tyrosine biosynthetic process"/>
    <property type="evidence" value="ECO:0007669"/>
    <property type="project" value="UniProtKB-KW"/>
</dbReference>
<evidence type="ECO:0000256" key="5">
    <source>
        <dbReference type="ARBA" id="ARBA00022498"/>
    </source>
</evidence>
<dbReference type="PANTHER" id="PTHR21363">
    <property type="entry name" value="PREPHENATE DEHYDROGENASE"/>
    <property type="match status" value="1"/>
</dbReference>
<dbReference type="AlphaFoldDB" id="A0A9X1V9K0"/>
<keyword evidence="7" id="KW-0560">Oxidoreductase</keyword>
<dbReference type="FunFam" id="1.10.3660.10:FF:000003">
    <property type="entry name" value="Prephenate dehydrogenase"/>
    <property type="match status" value="1"/>
</dbReference>
<dbReference type="Gene3D" id="1.10.3660.10">
    <property type="entry name" value="6-phosphogluconate dehydrogenase C-terminal like domain"/>
    <property type="match status" value="1"/>
</dbReference>
<evidence type="ECO:0000256" key="1">
    <source>
        <dbReference type="ARBA" id="ARBA00005067"/>
    </source>
</evidence>
<dbReference type="SUPFAM" id="SSF51735">
    <property type="entry name" value="NAD(P)-binding Rossmann-fold domains"/>
    <property type="match status" value="1"/>
</dbReference>
<dbReference type="GO" id="GO:0070403">
    <property type="term" value="F:NAD+ binding"/>
    <property type="evidence" value="ECO:0007669"/>
    <property type="project" value="InterPro"/>
</dbReference>
<dbReference type="GO" id="GO:0004665">
    <property type="term" value="F:prephenate dehydrogenase (NADP+) activity"/>
    <property type="evidence" value="ECO:0007669"/>
    <property type="project" value="InterPro"/>
</dbReference>
<dbReference type="InterPro" id="IPR046825">
    <property type="entry name" value="PDH_C"/>
</dbReference>
<evidence type="ECO:0000256" key="7">
    <source>
        <dbReference type="ARBA" id="ARBA00023002"/>
    </source>
</evidence>
<evidence type="ECO:0000259" key="12">
    <source>
        <dbReference type="PROSITE" id="PS51671"/>
    </source>
</evidence>
<dbReference type="InterPro" id="IPR002912">
    <property type="entry name" value="ACT_dom"/>
</dbReference>
<comment type="pathway">
    <text evidence="1">Amino-acid biosynthesis; L-tyrosine biosynthesis; (4-hydroxyphenyl)pyruvate from prephenate (NAD(+) route): step 1/1.</text>
</comment>
<dbReference type="GO" id="GO:0008977">
    <property type="term" value="F:prephenate dehydrogenase (NAD+) activity"/>
    <property type="evidence" value="ECO:0007669"/>
    <property type="project" value="UniProtKB-EC"/>
</dbReference>
<dbReference type="Pfam" id="PF01842">
    <property type="entry name" value="ACT"/>
    <property type="match status" value="1"/>
</dbReference>
<dbReference type="SUPFAM" id="SSF55021">
    <property type="entry name" value="ACT-like"/>
    <property type="match status" value="1"/>
</dbReference>
<dbReference type="PROSITE" id="PS51671">
    <property type="entry name" value="ACT"/>
    <property type="match status" value="1"/>
</dbReference>
<accession>A0A9X1V9K0</accession>
<proteinExistence type="inferred from homology"/>
<comment type="caution">
    <text evidence="13">The sequence shown here is derived from an EMBL/GenBank/DDBJ whole genome shotgun (WGS) entry which is preliminary data.</text>
</comment>
<sequence>MLESTRPFKRLCLIGCGLIGGSVALALKATGQIEHSIGVDIDDTILDMAVQLGVVDEATTDVQLGVSQADLIVIATPISVTQAMIEKIATLEDTLGDRAIITDVAGIKSTMVDIADHKFTRAAFIGGHPMAGSEKSGITAANALLLENAVYVLTPSSATSTERLHELMALLQATGARIKILTPETHDRVVAAISHVPHIIASLLVNQVEKRAVSEPLYIELAAGGFRDITRIASSDPKLWRDTCLENHKEIVPLLEEWIENIQSLTDMIKKREPVSIESLFAKSRDFRDALPVKSTGAIRAVYSVMVVVKDVPGLIGQITTLLGESSISIRNIGILESREGDDGQLLLQFDTSDFADRAFLMLQQNNYHVIAQQ</sequence>
<evidence type="ECO:0000256" key="9">
    <source>
        <dbReference type="ARBA" id="ARBA00023141"/>
    </source>
</evidence>
<protein>
    <recommendedName>
        <fullName evidence="4">Prephenate dehydrogenase</fullName>
        <ecNumber evidence="3">1.3.1.12</ecNumber>
    </recommendedName>
</protein>